<proteinExistence type="predicted"/>
<dbReference type="PANTHER" id="PTHR33065:SF153">
    <property type="entry name" value="DUF6598 DOMAIN-CONTAINING PROTEIN"/>
    <property type="match status" value="1"/>
</dbReference>
<feature type="domain" description="DUF6598" evidence="2">
    <location>
        <begin position="262"/>
        <end position="519"/>
    </location>
</feature>
<accession>A0ABC9EQK0</accession>
<feature type="compositionally biased region" description="Basic and acidic residues" evidence="1">
    <location>
        <begin position="1"/>
        <end position="10"/>
    </location>
</feature>
<dbReference type="AlphaFoldDB" id="A0ABC9EQK0"/>
<dbReference type="EMBL" id="OZ075115">
    <property type="protein sequence ID" value="CAL5061349.1"/>
    <property type="molecule type" value="Genomic_DNA"/>
</dbReference>
<evidence type="ECO:0000313" key="3">
    <source>
        <dbReference type="EMBL" id="CAL5061349.1"/>
    </source>
</evidence>
<keyword evidence="4" id="KW-1185">Reference proteome</keyword>
<protein>
    <recommendedName>
        <fullName evidence="2">DUF6598 domain-containing protein</fullName>
    </recommendedName>
</protein>
<feature type="compositionally biased region" description="Basic and acidic residues" evidence="1">
    <location>
        <begin position="17"/>
        <end position="33"/>
    </location>
</feature>
<name>A0ABC9EQK0_9POAL</name>
<dbReference type="Pfam" id="PF20241">
    <property type="entry name" value="DUF6598"/>
    <property type="match status" value="1"/>
</dbReference>
<organism evidence="3 4">
    <name type="scientific">Urochloa decumbens</name>
    <dbReference type="NCBI Taxonomy" id="240449"/>
    <lineage>
        <taxon>Eukaryota</taxon>
        <taxon>Viridiplantae</taxon>
        <taxon>Streptophyta</taxon>
        <taxon>Embryophyta</taxon>
        <taxon>Tracheophyta</taxon>
        <taxon>Spermatophyta</taxon>
        <taxon>Magnoliopsida</taxon>
        <taxon>Liliopsida</taxon>
        <taxon>Poales</taxon>
        <taxon>Poaceae</taxon>
        <taxon>PACMAD clade</taxon>
        <taxon>Panicoideae</taxon>
        <taxon>Panicodae</taxon>
        <taxon>Paniceae</taxon>
        <taxon>Melinidinae</taxon>
        <taxon>Urochloa</taxon>
    </lineage>
</organism>
<sequence>MSGRKGDDKVASSTSKSKKDSTRAEKAEVISHREARRRLLARAQQEDKNLEFDAGLFLHRDYFSTFEKRRVSDSPGFGGRRFWSPYIPRYGHFSSAHRLPPNLAKGAMAMGGEAHREDPQIHPFFLFGEGPLQGVKFEAPRKMEQGSFFEAPRKTEVETDSFFVMLDGKQTRPPESEVPPRSMEVEKEEKKRCAMCMEEHETPELEMIGPDDQAPWMSVSEFRCYWNKRWSGHFGSFEDTTKIPPMRFTFKPMEDFDLQDDTLQIFSVKLAATRGCLELPLDVFGMVAIRDPVDHNRNIIFHRKRDDCQTLTEKDPYLVLSGPTRAVVFAYNPAIIEVDLKVKGTTESDDVCLSFLVAPLKCYSGIMCSHLFNRTYSSKLSTLEFALGQIAFSVEATIFVRVVQGSWPDGLCGLFTAFTTGFTDRCPMPVYGKESTGTGTERIILLDSRGEKLPVASDGNISFSRRVVSVEGCGEVKVQVNAFKGETKIVEIFKSFHASEAGESIGEIDVSFCKMEVTVFWSLVSYYPLGDDESLEDDCSAV</sequence>
<dbReference type="Proteomes" id="UP001497457">
    <property type="component" value="Chromosome 5rd"/>
</dbReference>
<dbReference type="PANTHER" id="PTHR33065">
    <property type="entry name" value="OS07G0486400 PROTEIN"/>
    <property type="match status" value="1"/>
</dbReference>
<reference evidence="3" key="1">
    <citation type="submission" date="2024-10" db="EMBL/GenBank/DDBJ databases">
        <authorList>
            <person name="Ryan C."/>
        </authorList>
    </citation>
    <scope>NUCLEOTIDE SEQUENCE [LARGE SCALE GENOMIC DNA]</scope>
</reference>
<evidence type="ECO:0000259" key="2">
    <source>
        <dbReference type="Pfam" id="PF20241"/>
    </source>
</evidence>
<evidence type="ECO:0000313" key="4">
    <source>
        <dbReference type="Proteomes" id="UP001497457"/>
    </source>
</evidence>
<dbReference type="InterPro" id="IPR046533">
    <property type="entry name" value="DUF6598"/>
</dbReference>
<gene>
    <name evidence="3" type="ORF">URODEC1_LOCUS97661</name>
</gene>
<evidence type="ECO:0000256" key="1">
    <source>
        <dbReference type="SAM" id="MobiDB-lite"/>
    </source>
</evidence>
<feature type="region of interest" description="Disordered" evidence="1">
    <location>
        <begin position="1"/>
        <end position="34"/>
    </location>
</feature>